<dbReference type="Pfam" id="PF02517">
    <property type="entry name" value="Rce1-like"/>
    <property type="match status" value="1"/>
</dbReference>
<keyword evidence="1" id="KW-0812">Transmembrane</keyword>
<keyword evidence="1" id="KW-0472">Membrane</keyword>
<evidence type="ECO:0000256" key="1">
    <source>
        <dbReference type="SAM" id="Phobius"/>
    </source>
</evidence>
<dbReference type="EMBL" id="JADIMK010000014">
    <property type="protein sequence ID" value="MBO8455151.1"/>
    <property type="molecule type" value="Genomic_DNA"/>
</dbReference>
<organism evidence="3 4">
    <name type="scientific">Candidatus Cryptobacteroides intestinigallinarum</name>
    <dbReference type="NCBI Taxonomy" id="2840767"/>
    <lineage>
        <taxon>Bacteria</taxon>
        <taxon>Pseudomonadati</taxon>
        <taxon>Bacteroidota</taxon>
        <taxon>Bacteroidia</taxon>
        <taxon>Bacteroidales</taxon>
        <taxon>Candidatus Cryptobacteroides</taxon>
    </lineage>
</organism>
<feature type="domain" description="CAAX prenyl protease 2/Lysostaphin resistance protein A-like" evidence="2">
    <location>
        <begin position="105"/>
        <end position="196"/>
    </location>
</feature>
<evidence type="ECO:0000259" key="2">
    <source>
        <dbReference type="Pfam" id="PF02517"/>
    </source>
</evidence>
<feature type="transmembrane region" description="Helical" evidence="1">
    <location>
        <begin position="184"/>
        <end position="202"/>
    </location>
</feature>
<accession>A0A9D9HJU8</accession>
<dbReference type="InterPro" id="IPR003675">
    <property type="entry name" value="Rce1/LyrA-like_dom"/>
</dbReference>
<sequence>MKKVISAVAVAAVLWTLMFSPLTAPRLDFWWMMTGSACVLTLLSTLFRPHWWRGLRWTPSNILLGIALAVLLWGIFWTGDKVSSWLFNFARPQVDAIYGIKEGASAWLLSFLLLFLIGPAEEIFWRGYVQHTFSMKWGGNAGFVVTSIIYALVHAPSCNFMLVMAAFVAGVVWGAVYRFFPERFPAVIISHAIWDAAVFIWFPI</sequence>
<gene>
    <name evidence="3" type="ORF">IAC08_01935</name>
</gene>
<feature type="transmembrane region" description="Helical" evidence="1">
    <location>
        <begin position="159"/>
        <end position="177"/>
    </location>
</feature>
<name>A0A9D9HJU8_9BACT</name>
<evidence type="ECO:0000313" key="4">
    <source>
        <dbReference type="Proteomes" id="UP000823617"/>
    </source>
</evidence>
<feature type="transmembrane region" description="Helical" evidence="1">
    <location>
        <begin position="59"/>
        <end position="76"/>
    </location>
</feature>
<proteinExistence type="predicted"/>
<protein>
    <submittedName>
        <fullName evidence="3">CPBP family intramembrane metalloprotease</fullName>
    </submittedName>
</protein>
<feature type="transmembrane region" description="Helical" evidence="1">
    <location>
        <begin position="29"/>
        <end position="47"/>
    </location>
</feature>
<dbReference type="GO" id="GO:0080120">
    <property type="term" value="P:CAAX-box protein maturation"/>
    <property type="evidence" value="ECO:0007669"/>
    <property type="project" value="UniProtKB-ARBA"/>
</dbReference>
<keyword evidence="1" id="KW-1133">Transmembrane helix</keyword>
<keyword evidence="3" id="KW-0645">Protease</keyword>
<reference evidence="3" key="2">
    <citation type="journal article" date="2021" name="PeerJ">
        <title>Extensive microbial diversity within the chicken gut microbiome revealed by metagenomics and culture.</title>
        <authorList>
            <person name="Gilroy R."/>
            <person name="Ravi A."/>
            <person name="Getino M."/>
            <person name="Pursley I."/>
            <person name="Horton D.L."/>
            <person name="Alikhan N.F."/>
            <person name="Baker D."/>
            <person name="Gharbi K."/>
            <person name="Hall N."/>
            <person name="Watson M."/>
            <person name="Adriaenssens E.M."/>
            <person name="Foster-Nyarko E."/>
            <person name="Jarju S."/>
            <person name="Secka A."/>
            <person name="Antonio M."/>
            <person name="Oren A."/>
            <person name="Chaudhuri R.R."/>
            <person name="La Ragione R."/>
            <person name="Hildebrand F."/>
            <person name="Pallen M.J."/>
        </authorList>
    </citation>
    <scope>NUCLEOTIDE SEQUENCE</scope>
    <source>
        <strain evidence="3">B1-3475</strain>
    </source>
</reference>
<keyword evidence="3" id="KW-0378">Hydrolase</keyword>
<feature type="transmembrane region" description="Helical" evidence="1">
    <location>
        <begin position="96"/>
        <end position="117"/>
    </location>
</feature>
<reference evidence="3" key="1">
    <citation type="submission" date="2020-10" db="EMBL/GenBank/DDBJ databases">
        <authorList>
            <person name="Gilroy R."/>
        </authorList>
    </citation>
    <scope>NUCLEOTIDE SEQUENCE</scope>
    <source>
        <strain evidence="3">B1-3475</strain>
    </source>
</reference>
<dbReference type="GO" id="GO:0008237">
    <property type="term" value="F:metallopeptidase activity"/>
    <property type="evidence" value="ECO:0007669"/>
    <property type="project" value="UniProtKB-KW"/>
</dbReference>
<dbReference type="GO" id="GO:0004175">
    <property type="term" value="F:endopeptidase activity"/>
    <property type="evidence" value="ECO:0007669"/>
    <property type="project" value="UniProtKB-ARBA"/>
</dbReference>
<feature type="transmembrane region" description="Helical" evidence="1">
    <location>
        <begin position="137"/>
        <end position="153"/>
    </location>
</feature>
<evidence type="ECO:0000313" key="3">
    <source>
        <dbReference type="EMBL" id="MBO8455151.1"/>
    </source>
</evidence>
<keyword evidence="3" id="KW-0482">Metalloprotease</keyword>
<dbReference type="AlphaFoldDB" id="A0A9D9HJU8"/>
<comment type="caution">
    <text evidence="3">The sequence shown here is derived from an EMBL/GenBank/DDBJ whole genome shotgun (WGS) entry which is preliminary data.</text>
</comment>
<dbReference type="Proteomes" id="UP000823617">
    <property type="component" value="Unassembled WGS sequence"/>
</dbReference>